<evidence type="ECO:0000259" key="9">
    <source>
        <dbReference type="Pfam" id="PF02687"/>
    </source>
</evidence>
<dbReference type="Pfam" id="PF02687">
    <property type="entry name" value="FtsX"/>
    <property type="match status" value="1"/>
</dbReference>
<reference evidence="10 11" key="1">
    <citation type="submission" date="2019-03" db="EMBL/GenBank/DDBJ databases">
        <title>Genomics of glacier-inhabiting Cryobacterium strains.</title>
        <authorList>
            <person name="Liu Q."/>
            <person name="Xin Y.-H."/>
        </authorList>
    </citation>
    <scope>NUCLEOTIDE SEQUENCE [LARGE SCALE GENOMIC DNA]</scope>
    <source>
        <strain evidence="10 11">Sr59</strain>
    </source>
</reference>
<evidence type="ECO:0000256" key="8">
    <source>
        <dbReference type="SAM" id="Phobius"/>
    </source>
</evidence>
<dbReference type="InterPro" id="IPR003838">
    <property type="entry name" value="ABC3_permease_C"/>
</dbReference>
<sequence length="925" mass="94460">MTSRHLGSLRLLTRSLWAFPAVLTMIALVTVGLSVSATVLPRAVDGVISDIVRHDVGNAAPVNRDVISAGQGRYDLGPSVAGTPAGMTAESAAVWGRLDDQLGQFHDTLPAPLRETIGAADFTVATVPAESWIAGILPASLGLRYDPRYLSRITMTAGRAPAGVPERVPSETPLEVIAADATALKIDWAIGEERPLFLNGATQQLVLVGTFTPVDADAGYWTQATSTHRPAVLPGTPPTVQALLFVNPDGFPAAVAGGLPITSSVWFPARADAVSAEAVPTIARQIRQLTTVDHQLGDSLQPRLVFTSGLPEVLEESLARSISTQSVLTLIMVSPVGLALVLEVLVARLAAERLRQSLALLAARGASRRQRLTVVGVPALLLGLLAAAAGCAVGALLPGGEFGSAALIAVGVSAVAPAVLLVAFTTQVDRSGNADRSRLPGLLRLAGELLVVLGTVAALLATVQRSIGSAESGGTSVDLLATSIPLLLSLLGCIVMLRVYPVLVRRWLAAAQQARGIGAFVGIARAIRGGTAGLLPLLAVVLGVSVAVFSGLLSATMTTGLDTAARATVGADILIENVRLDPAALQELRTIDGVADVAGVSVDRSQKVEFAGHAATTASVVLVDSAELRAVQAGVPGRLPLDDQLLGTAGDGAPVMVSARLSEALEGTRVAELDGRPVEVVADPIDGGPLALDGNWVLLDRSRADAINFISQETSTRALVRVTDPASIPAVVDRLRAALPVTATTPTTASVRFTTAADTVAALSANPAIRDVHTAAGAAIGGAALITSLALVLTLLLDGPARRGAVALLSAVGLSRRQGAAIVRWEIAPLGIAGLVGGAVLGGALSLVVLAIVDLRPFTGGFAQPTIAVNPWLTGGSIALFAAVFLLTGAAASRHATRRDRAPSPTDASTTALAGTSPQNPGRTS</sequence>
<evidence type="ECO:0000256" key="6">
    <source>
        <dbReference type="ARBA" id="ARBA00038076"/>
    </source>
</evidence>
<dbReference type="AlphaFoldDB" id="A0A4R9BMF0"/>
<feature type="transmembrane region" description="Helical" evidence="8">
    <location>
        <begin position="775"/>
        <end position="797"/>
    </location>
</feature>
<dbReference type="PANTHER" id="PTHR30572">
    <property type="entry name" value="MEMBRANE COMPONENT OF TRANSPORTER-RELATED"/>
    <property type="match status" value="1"/>
</dbReference>
<feature type="transmembrane region" description="Helical" evidence="8">
    <location>
        <begin position="327"/>
        <end position="351"/>
    </location>
</feature>
<accession>A0A4R9BMF0</accession>
<feature type="transmembrane region" description="Helical" evidence="8">
    <location>
        <begin position="872"/>
        <end position="892"/>
    </location>
</feature>
<proteinExistence type="inferred from homology"/>
<gene>
    <name evidence="10" type="ORF">E3T61_14885</name>
</gene>
<protein>
    <submittedName>
        <fullName evidence="10">FtsX-like permease family protein</fullName>
    </submittedName>
</protein>
<dbReference type="RefSeq" id="WP_134641611.1">
    <property type="nucleotide sequence ID" value="NZ_SOHM01000031.1"/>
</dbReference>
<evidence type="ECO:0000256" key="1">
    <source>
        <dbReference type="ARBA" id="ARBA00004651"/>
    </source>
</evidence>
<keyword evidence="11" id="KW-1185">Reference proteome</keyword>
<keyword evidence="4 8" id="KW-1133">Transmembrane helix</keyword>
<comment type="similarity">
    <text evidence="6">Belongs to the ABC-4 integral membrane protein family.</text>
</comment>
<dbReference type="PANTHER" id="PTHR30572:SF4">
    <property type="entry name" value="ABC TRANSPORTER PERMEASE YTRF"/>
    <property type="match status" value="1"/>
</dbReference>
<evidence type="ECO:0000256" key="2">
    <source>
        <dbReference type="ARBA" id="ARBA00022475"/>
    </source>
</evidence>
<name>A0A4R9BMF0_9MICO</name>
<evidence type="ECO:0000256" key="4">
    <source>
        <dbReference type="ARBA" id="ARBA00022989"/>
    </source>
</evidence>
<feature type="compositionally biased region" description="Polar residues" evidence="7">
    <location>
        <begin position="906"/>
        <end position="925"/>
    </location>
</feature>
<evidence type="ECO:0000256" key="3">
    <source>
        <dbReference type="ARBA" id="ARBA00022692"/>
    </source>
</evidence>
<organism evidence="10 11">
    <name type="scientific">Cryobacterium lactosi</name>
    <dbReference type="NCBI Taxonomy" id="1259202"/>
    <lineage>
        <taxon>Bacteria</taxon>
        <taxon>Bacillati</taxon>
        <taxon>Actinomycetota</taxon>
        <taxon>Actinomycetes</taxon>
        <taxon>Micrococcales</taxon>
        <taxon>Microbacteriaceae</taxon>
        <taxon>Cryobacterium</taxon>
    </lineage>
</organism>
<feature type="transmembrane region" description="Helical" evidence="8">
    <location>
        <begin position="827"/>
        <end position="852"/>
    </location>
</feature>
<feature type="region of interest" description="Disordered" evidence="7">
    <location>
        <begin position="896"/>
        <end position="925"/>
    </location>
</feature>
<keyword evidence="3 8" id="KW-0812">Transmembrane</keyword>
<dbReference type="OrthoDB" id="3719151at2"/>
<comment type="caution">
    <text evidence="10">The sequence shown here is derived from an EMBL/GenBank/DDBJ whole genome shotgun (WGS) entry which is preliminary data.</text>
</comment>
<dbReference type="GO" id="GO:0022857">
    <property type="term" value="F:transmembrane transporter activity"/>
    <property type="evidence" value="ECO:0007669"/>
    <property type="project" value="TreeGrafter"/>
</dbReference>
<comment type="subcellular location">
    <subcellularLocation>
        <location evidence="1">Cell membrane</location>
        <topology evidence="1">Multi-pass membrane protein</topology>
    </subcellularLocation>
</comment>
<feature type="transmembrane region" description="Helical" evidence="8">
    <location>
        <begin position="16"/>
        <end position="40"/>
    </location>
</feature>
<dbReference type="EMBL" id="SOHM01000031">
    <property type="protein sequence ID" value="TFD87128.1"/>
    <property type="molecule type" value="Genomic_DNA"/>
</dbReference>
<evidence type="ECO:0000313" key="10">
    <source>
        <dbReference type="EMBL" id="TFD87128.1"/>
    </source>
</evidence>
<feature type="transmembrane region" description="Helical" evidence="8">
    <location>
        <begin position="534"/>
        <end position="553"/>
    </location>
</feature>
<evidence type="ECO:0000256" key="5">
    <source>
        <dbReference type="ARBA" id="ARBA00023136"/>
    </source>
</evidence>
<dbReference type="GO" id="GO:0005886">
    <property type="term" value="C:plasma membrane"/>
    <property type="evidence" value="ECO:0007669"/>
    <property type="project" value="UniProtKB-SubCell"/>
</dbReference>
<feature type="transmembrane region" description="Helical" evidence="8">
    <location>
        <begin position="479"/>
        <end position="500"/>
    </location>
</feature>
<dbReference type="InterPro" id="IPR050250">
    <property type="entry name" value="Macrolide_Exporter_MacB"/>
</dbReference>
<evidence type="ECO:0000313" key="11">
    <source>
        <dbReference type="Proteomes" id="UP000298468"/>
    </source>
</evidence>
<feature type="domain" description="ABC3 transporter permease C-terminal" evidence="9">
    <location>
        <begin position="779"/>
        <end position="899"/>
    </location>
</feature>
<feature type="transmembrane region" description="Helical" evidence="8">
    <location>
        <begin position="445"/>
        <end position="467"/>
    </location>
</feature>
<feature type="transmembrane region" description="Helical" evidence="8">
    <location>
        <begin position="372"/>
        <end position="396"/>
    </location>
</feature>
<keyword evidence="2" id="KW-1003">Cell membrane</keyword>
<evidence type="ECO:0000256" key="7">
    <source>
        <dbReference type="SAM" id="MobiDB-lite"/>
    </source>
</evidence>
<dbReference type="Proteomes" id="UP000298468">
    <property type="component" value="Unassembled WGS sequence"/>
</dbReference>
<feature type="transmembrane region" description="Helical" evidence="8">
    <location>
        <begin position="402"/>
        <end position="424"/>
    </location>
</feature>
<keyword evidence="5 8" id="KW-0472">Membrane</keyword>